<accession>A0A3R9P5D9</accession>
<dbReference type="RefSeq" id="WP_125436803.1">
    <property type="nucleotide sequence ID" value="NZ_RWIU01000002.1"/>
</dbReference>
<proteinExistence type="predicted"/>
<evidence type="ECO:0000313" key="4">
    <source>
        <dbReference type="Proteomes" id="UP000270291"/>
    </source>
</evidence>
<sequence length="123" mass="13704">MASAKSSKKTKHQPKKRQWPSLSSALALALMLSIFGHFGYTLIKGAKRQQMLSAKRETTSAVVISKKNFFGNSPVSHSFSYSYSFRVNGKTYIGDTKDPAYNVGDTLKIRYATSRPEYNEAAQ</sequence>
<reference evidence="3 4" key="1">
    <citation type="submission" date="2018-12" db="EMBL/GenBank/DDBJ databases">
        <authorList>
            <person name="Feng G."/>
            <person name="Zhu H."/>
        </authorList>
    </citation>
    <scope>NUCLEOTIDE SEQUENCE [LARGE SCALE GENOMIC DNA]</scope>
    <source>
        <strain evidence="3 4">LMG 26000</strain>
    </source>
</reference>
<evidence type="ECO:0000256" key="2">
    <source>
        <dbReference type="SAM" id="Phobius"/>
    </source>
</evidence>
<feature type="compositionally biased region" description="Basic residues" evidence="1">
    <location>
        <begin position="1"/>
        <end position="18"/>
    </location>
</feature>
<evidence type="ECO:0000256" key="1">
    <source>
        <dbReference type="SAM" id="MobiDB-lite"/>
    </source>
</evidence>
<dbReference type="AlphaFoldDB" id="A0A3R9P5D9"/>
<dbReference type="OrthoDB" id="885476at2"/>
<feature type="transmembrane region" description="Helical" evidence="2">
    <location>
        <begin position="21"/>
        <end position="43"/>
    </location>
</feature>
<organism evidence="3 4">
    <name type="scientific">Hymenobacter perfusus</name>
    <dbReference type="NCBI Taxonomy" id="1236770"/>
    <lineage>
        <taxon>Bacteria</taxon>
        <taxon>Pseudomonadati</taxon>
        <taxon>Bacteroidota</taxon>
        <taxon>Cytophagia</taxon>
        <taxon>Cytophagales</taxon>
        <taxon>Hymenobacteraceae</taxon>
        <taxon>Hymenobacter</taxon>
    </lineage>
</organism>
<protein>
    <recommendedName>
        <fullName evidence="5">DUF3592 domain-containing protein</fullName>
    </recommendedName>
</protein>
<keyword evidence="4" id="KW-1185">Reference proteome</keyword>
<gene>
    <name evidence="3" type="ORF">EI293_09060</name>
</gene>
<evidence type="ECO:0008006" key="5">
    <source>
        <dbReference type="Google" id="ProtNLM"/>
    </source>
</evidence>
<keyword evidence="2" id="KW-1133">Transmembrane helix</keyword>
<dbReference type="EMBL" id="RWIU01000002">
    <property type="protein sequence ID" value="RSK44651.1"/>
    <property type="molecule type" value="Genomic_DNA"/>
</dbReference>
<dbReference type="Proteomes" id="UP000270291">
    <property type="component" value="Unassembled WGS sequence"/>
</dbReference>
<evidence type="ECO:0000313" key="3">
    <source>
        <dbReference type="EMBL" id="RSK44651.1"/>
    </source>
</evidence>
<comment type="caution">
    <text evidence="3">The sequence shown here is derived from an EMBL/GenBank/DDBJ whole genome shotgun (WGS) entry which is preliminary data.</text>
</comment>
<feature type="region of interest" description="Disordered" evidence="1">
    <location>
        <begin position="1"/>
        <end position="20"/>
    </location>
</feature>
<keyword evidence="2" id="KW-0812">Transmembrane</keyword>
<keyword evidence="2" id="KW-0472">Membrane</keyword>
<name>A0A3R9P5D9_9BACT</name>